<sequence>MSMWVPHRRVADFTARIRGLTPDQKREIEQWYLGEQKYFARLVTDHIADRIDAAEEQHHIRIRRWLRGTLTVMVLVTVAMITCVAVTLGAKG</sequence>
<dbReference type="RefSeq" id="WP_381168600.1">
    <property type="nucleotide sequence ID" value="NZ_JBHSFK010000016.1"/>
</dbReference>
<evidence type="ECO:0000313" key="3">
    <source>
        <dbReference type="Proteomes" id="UP001595839"/>
    </source>
</evidence>
<proteinExistence type="predicted"/>
<evidence type="ECO:0008006" key="4">
    <source>
        <dbReference type="Google" id="ProtNLM"/>
    </source>
</evidence>
<gene>
    <name evidence="2" type="ORF">ACFPIH_25090</name>
</gene>
<comment type="caution">
    <text evidence="2">The sequence shown here is derived from an EMBL/GenBank/DDBJ whole genome shotgun (WGS) entry which is preliminary data.</text>
</comment>
<dbReference type="Proteomes" id="UP001595839">
    <property type="component" value="Unassembled WGS sequence"/>
</dbReference>
<name>A0ABV9AS82_9ACTN</name>
<keyword evidence="3" id="KW-1185">Reference proteome</keyword>
<feature type="transmembrane region" description="Helical" evidence="1">
    <location>
        <begin position="70"/>
        <end position="90"/>
    </location>
</feature>
<keyword evidence="1" id="KW-0812">Transmembrane</keyword>
<protein>
    <recommendedName>
        <fullName evidence="4">DUF3040 domain-containing protein</fullName>
    </recommendedName>
</protein>
<evidence type="ECO:0000256" key="1">
    <source>
        <dbReference type="SAM" id="Phobius"/>
    </source>
</evidence>
<keyword evidence="1" id="KW-1133">Transmembrane helix</keyword>
<accession>A0ABV9AS82</accession>
<keyword evidence="1" id="KW-0472">Membrane</keyword>
<reference evidence="3" key="1">
    <citation type="journal article" date="2019" name="Int. J. Syst. Evol. Microbiol.">
        <title>The Global Catalogue of Microorganisms (GCM) 10K type strain sequencing project: providing services to taxonomists for standard genome sequencing and annotation.</title>
        <authorList>
            <consortium name="The Broad Institute Genomics Platform"/>
            <consortium name="The Broad Institute Genome Sequencing Center for Infectious Disease"/>
            <person name="Wu L."/>
            <person name="Ma J."/>
        </authorList>
    </citation>
    <scope>NUCLEOTIDE SEQUENCE [LARGE SCALE GENOMIC DNA]</scope>
    <source>
        <strain evidence="3">CGMCC 4.7177</strain>
    </source>
</reference>
<evidence type="ECO:0000313" key="2">
    <source>
        <dbReference type="EMBL" id="MFC4502748.1"/>
    </source>
</evidence>
<dbReference type="EMBL" id="JBHSFK010000016">
    <property type="protein sequence ID" value="MFC4502748.1"/>
    <property type="molecule type" value="Genomic_DNA"/>
</dbReference>
<organism evidence="2 3">
    <name type="scientific">Streptomyces vulcanius</name>
    <dbReference type="NCBI Taxonomy" id="1441876"/>
    <lineage>
        <taxon>Bacteria</taxon>
        <taxon>Bacillati</taxon>
        <taxon>Actinomycetota</taxon>
        <taxon>Actinomycetes</taxon>
        <taxon>Kitasatosporales</taxon>
        <taxon>Streptomycetaceae</taxon>
        <taxon>Streptomyces</taxon>
    </lineage>
</organism>